<evidence type="ECO:0000256" key="2">
    <source>
        <dbReference type="SAM" id="SignalP"/>
    </source>
</evidence>
<dbReference type="Proteomes" id="UP000594262">
    <property type="component" value="Unplaced"/>
</dbReference>
<evidence type="ECO:0008006" key="5">
    <source>
        <dbReference type="Google" id="ProtNLM"/>
    </source>
</evidence>
<name>A0A7M5X6I7_9CNID</name>
<feature type="signal peptide" evidence="2">
    <location>
        <begin position="1"/>
        <end position="23"/>
    </location>
</feature>
<feature type="region of interest" description="Disordered" evidence="1">
    <location>
        <begin position="429"/>
        <end position="462"/>
    </location>
</feature>
<organism evidence="3 4">
    <name type="scientific">Clytia hemisphaerica</name>
    <dbReference type="NCBI Taxonomy" id="252671"/>
    <lineage>
        <taxon>Eukaryota</taxon>
        <taxon>Metazoa</taxon>
        <taxon>Cnidaria</taxon>
        <taxon>Hydrozoa</taxon>
        <taxon>Hydroidolina</taxon>
        <taxon>Leptothecata</taxon>
        <taxon>Obeliida</taxon>
        <taxon>Clytiidae</taxon>
        <taxon>Clytia</taxon>
    </lineage>
</organism>
<dbReference type="EnsemblMetazoa" id="CLYHEMT018611.1">
    <property type="protein sequence ID" value="CLYHEMP018611.1"/>
    <property type="gene ID" value="CLYHEMG018611"/>
</dbReference>
<dbReference type="AlphaFoldDB" id="A0A7M5X6I7"/>
<sequence>MALKLSILASLLVAYLLIQHISCRLVPAPSSSTSTLPSKSEYVPDPMASRIMPTPTQSQIVPIPYSTRVMTTEFEIDDGKRTETTSSEASPARKASTETTTTEVTTSEMMSTENVSTGTISPPLSVITTEINTYTEITSTEVTSNETTTENIIAGMVPRDELECVAFCLILRKTSNRKTAQACKYECSHRFVPSPKPTDFDKCESECKVERKRCENPGPETELLVDCEEEDRLCKRTCLVHFKGDGFENKFTTNNPLTTDEHESTTPGDEYVQTTDELCFTGCKVKQRICFTIKTEDFQETLLCMQACSDTCLHHCKAKKIPAVKPTTKRILSTCLTECKKEQVSCLEVEYRDPIICVRASNLCKEKCNRATTMLKRTSSVVRGLALQSSGKLPRLKISTSVSDTRQEKLGSLRSLNLVEWLTKRKGRSSKSPISTATSENEERSSTATPRLSTPSFHQSVDSNPLEEQCLEQCRREKRICWVDWEDSTLCFQLFNLCNGDCNFLCWRGVEFKNEGY</sequence>
<accession>A0A7M5X6I7</accession>
<proteinExistence type="predicted"/>
<feature type="compositionally biased region" description="Polar residues" evidence="1">
    <location>
        <begin position="430"/>
        <end position="439"/>
    </location>
</feature>
<keyword evidence="2" id="KW-0732">Signal</keyword>
<evidence type="ECO:0000313" key="4">
    <source>
        <dbReference type="Proteomes" id="UP000594262"/>
    </source>
</evidence>
<reference evidence="3" key="1">
    <citation type="submission" date="2021-01" db="UniProtKB">
        <authorList>
            <consortium name="EnsemblMetazoa"/>
        </authorList>
    </citation>
    <scope>IDENTIFICATION</scope>
</reference>
<feature type="compositionally biased region" description="Low complexity" evidence="1">
    <location>
        <begin position="97"/>
        <end position="113"/>
    </location>
</feature>
<protein>
    <recommendedName>
        <fullName evidence="5">Cnidarian restricted protein</fullName>
    </recommendedName>
</protein>
<feature type="chain" id="PRO_5029705831" description="Cnidarian restricted protein" evidence="2">
    <location>
        <begin position="24"/>
        <end position="517"/>
    </location>
</feature>
<feature type="compositionally biased region" description="Polar residues" evidence="1">
    <location>
        <begin position="446"/>
        <end position="462"/>
    </location>
</feature>
<evidence type="ECO:0000313" key="3">
    <source>
        <dbReference type="EnsemblMetazoa" id="CLYHEMP018611.1"/>
    </source>
</evidence>
<feature type="region of interest" description="Disordered" evidence="1">
    <location>
        <begin position="75"/>
        <end position="122"/>
    </location>
</feature>
<evidence type="ECO:0000256" key="1">
    <source>
        <dbReference type="SAM" id="MobiDB-lite"/>
    </source>
</evidence>
<keyword evidence="4" id="KW-1185">Reference proteome</keyword>